<evidence type="ECO:0000256" key="9">
    <source>
        <dbReference type="RuleBase" id="RU366046"/>
    </source>
</evidence>
<dbReference type="KEGG" id="bgm:CAL15_22965"/>
<evidence type="ECO:0000256" key="6">
    <source>
        <dbReference type="ARBA" id="ARBA00018569"/>
    </source>
</evidence>
<protein>
    <recommendedName>
        <fullName evidence="6 9">UDP-glucose 4-epimerase</fullName>
        <ecNumber evidence="5 9">5.1.3.2</ecNumber>
    </recommendedName>
</protein>
<dbReference type="GO" id="GO:0005829">
    <property type="term" value="C:cytosol"/>
    <property type="evidence" value="ECO:0007669"/>
    <property type="project" value="TreeGrafter"/>
</dbReference>
<dbReference type="NCBIfam" id="TIGR01179">
    <property type="entry name" value="galE"/>
    <property type="match status" value="1"/>
</dbReference>
<dbReference type="OrthoDB" id="9803010at2"/>
<evidence type="ECO:0000256" key="7">
    <source>
        <dbReference type="ARBA" id="ARBA00023027"/>
    </source>
</evidence>
<evidence type="ECO:0000313" key="11">
    <source>
        <dbReference type="EMBL" id="ARP96979.1"/>
    </source>
</evidence>
<keyword evidence="9" id="KW-0119">Carbohydrate metabolism</keyword>
<dbReference type="SUPFAM" id="SSF51735">
    <property type="entry name" value="NAD(P)-binding Rossmann-fold domains"/>
    <property type="match status" value="1"/>
</dbReference>
<dbReference type="CDD" id="cd05247">
    <property type="entry name" value="UDP_G4E_1_SDR_e"/>
    <property type="match status" value="1"/>
</dbReference>
<comment type="cofactor">
    <cofactor evidence="2 9">
        <name>NAD(+)</name>
        <dbReference type="ChEBI" id="CHEBI:57540"/>
    </cofactor>
</comment>
<reference evidence="11 12" key="1">
    <citation type="submission" date="2017-05" db="EMBL/GenBank/DDBJ databases">
        <title>Complete and WGS of Bordetella genogroups.</title>
        <authorList>
            <person name="Spilker T."/>
            <person name="LiPuma J."/>
        </authorList>
    </citation>
    <scope>NUCLEOTIDE SEQUENCE [LARGE SCALE GENOMIC DNA]</scope>
    <source>
        <strain evidence="11 12">AU7206</strain>
    </source>
</reference>
<dbReference type="PANTHER" id="PTHR43725">
    <property type="entry name" value="UDP-GLUCOSE 4-EPIMERASE"/>
    <property type="match status" value="1"/>
</dbReference>
<dbReference type="Pfam" id="PF16363">
    <property type="entry name" value="GDP_Man_Dehyd"/>
    <property type="match status" value="1"/>
</dbReference>
<dbReference type="GO" id="GO:0006012">
    <property type="term" value="P:galactose metabolic process"/>
    <property type="evidence" value="ECO:0007669"/>
    <property type="project" value="UniProtKB-UniPathway"/>
</dbReference>
<evidence type="ECO:0000259" key="10">
    <source>
        <dbReference type="Pfam" id="PF16363"/>
    </source>
</evidence>
<evidence type="ECO:0000256" key="5">
    <source>
        <dbReference type="ARBA" id="ARBA00013189"/>
    </source>
</evidence>
<evidence type="ECO:0000313" key="12">
    <source>
        <dbReference type="Proteomes" id="UP000194161"/>
    </source>
</evidence>
<keyword evidence="8 9" id="KW-0413">Isomerase</keyword>
<proteinExistence type="inferred from homology"/>
<comment type="similarity">
    <text evidence="4 9">Belongs to the NAD(P)-dependent epimerase/dehydratase family.</text>
</comment>
<evidence type="ECO:0000256" key="2">
    <source>
        <dbReference type="ARBA" id="ARBA00001911"/>
    </source>
</evidence>
<dbReference type="GO" id="GO:0003978">
    <property type="term" value="F:UDP-glucose 4-epimerase activity"/>
    <property type="evidence" value="ECO:0007669"/>
    <property type="project" value="UniProtKB-UniRule"/>
</dbReference>
<comment type="pathway">
    <text evidence="3 9">Carbohydrate metabolism; galactose metabolism.</text>
</comment>
<dbReference type="EMBL" id="CP021111">
    <property type="protein sequence ID" value="ARP96979.1"/>
    <property type="molecule type" value="Genomic_DNA"/>
</dbReference>
<dbReference type="NCBIfam" id="NF007956">
    <property type="entry name" value="PRK10675.1"/>
    <property type="match status" value="1"/>
</dbReference>
<dbReference type="Proteomes" id="UP000194161">
    <property type="component" value="Chromosome"/>
</dbReference>
<keyword evidence="12" id="KW-1185">Reference proteome</keyword>
<dbReference type="Gene3D" id="3.40.50.720">
    <property type="entry name" value="NAD(P)-binding Rossmann-like Domain"/>
    <property type="match status" value="1"/>
</dbReference>
<organism evidence="11 12">
    <name type="scientific">Bordetella genomosp. 13</name>
    <dbReference type="NCBI Taxonomy" id="463040"/>
    <lineage>
        <taxon>Bacteria</taxon>
        <taxon>Pseudomonadati</taxon>
        <taxon>Pseudomonadota</taxon>
        <taxon>Betaproteobacteria</taxon>
        <taxon>Burkholderiales</taxon>
        <taxon>Alcaligenaceae</taxon>
        <taxon>Bordetella</taxon>
    </lineage>
</organism>
<dbReference type="InterPro" id="IPR016040">
    <property type="entry name" value="NAD(P)-bd_dom"/>
</dbReference>
<keyword evidence="7 9" id="KW-0520">NAD</keyword>
<evidence type="ECO:0000256" key="1">
    <source>
        <dbReference type="ARBA" id="ARBA00000083"/>
    </source>
</evidence>
<evidence type="ECO:0000256" key="8">
    <source>
        <dbReference type="ARBA" id="ARBA00023235"/>
    </source>
</evidence>
<evidence type="ECO:0000256" key="3">
    <source>
        <dbReference type="ARBA" id="ARBA00004947"/>
    </source>
</evidence>
<gene>
    <name evidence="11" type="ORF">CAL15_22965</name>
</gene>
<dbReference type="STRING" id="463040.CAL15_22965"/>
<dbReference type="RefSeq" id="WP_086080627.1">
    <property type="nucleotide sequence ID" value="NZ_CP021111.1"/>
</dbReference>
<sequence>MSSAILVTGGAGFIGSHTLVELISAGFDPLVLDDFSNSKPDVLERVGQITGRPVPYVEGDVRDGARLDELFVRQAAAGKPVEAVLHFAAAKAVGESVAKPLHYYDNNVGGTVTLLQAMQRAGVRRFIFSSSATVYGRPERLPFDESHPVRPMNPYGWTKAMVEQVMQDLCAADPDFTGISLRYFNPIGAHPSGLIGEDPRGIPNNLFPFIAQVAVGKLAELQVFGDDYATPDGTGVRDYLHVCDLAAGHVRALEYAAKTGHTGFRAINLGTGRGTSVLQMVHMFEQVTGQRVPYRIRDRRPGDLDEMWADAGLAQQLLGWVALRDVQEMCRDGWRWQEAQRGQ</sequence>
<dbReference type="UniPathway" id="UPA00214"/>
<name>A0A1W6ZI31_9BORD</name>
<comment type="catalytic activity">
    <reaction evidence="1 9">
        <text>UDP-alpha-D-glucose = UDP-alpha-D-galactose</text>
        <dbReference type="Rhea" id="RHEA:22168"/>
        <dbReference type="ChEBI" id="CHEBI:58885"/>
        <dbReference type="ChEBI" id="CHEBI:66914"/>
        <dbReference type="EC" id="5.1.3.2"/>
    </reaction>
</comment>
<dbReference type="InterPro" id="IPR036291">
    <property type="entry name" value="NAD(P)-bd_dom_sf"/>
</dbReference>
<dbReference type="PANTHER" id="PTHR43725:SF47">
    <property type="entry name" value="UDP-GLUCOSE 4-EPIMERASE"/>
    <property type="match status" value="1"/>
</dbReference>
<dbReference type="InterPro" id="IPR005886">
    <property type="entry name" value="UDP_G4E"/>
</dbReference>
<dbReference type="AlphaFoldDB" id="A0A1W6ZI31"/>
<comment type="subunit">
    <text evidence="9">Homodimer.</text>
</comment>
<dbReference type="EC" id="5.1.3.2" evidence="5 9"/>
<evidence type="ECO:0000256" key="4">
    <source>
        <dbReference type="ARBA" id="ARBA00007637"/>
    </source>
</evidence>
<feature type="domain" description="NAD(P)-binding" evidence="10">
    <location>
        <begin position="6"/>
        <end position="332"/>
    </location>
</feature>
<dbReference type="Gene3D" id="3.90.25.10">
    <property type="entry name" value="UDP-galactose 4-epimerase, domain 1"/>
    <property type="match status" value="1"/>
</dbReference>
<accession>A0A1W6ZI31</accession>